<dbReference type="SUPFAM" id="SSF141371">
    <property type="entry name" value="PilZ domain-like"/>
    <property type="match status" value="1"/>
</dbReference>
<dbReference type="Gene3D" id="2.40.10.220">
    <property type="entry name" value="predicted glycosyltransferase like domains"/>
    <property type="match status" value="1"/>
</dbReference>
<name>A0A2H9U267_9GAMM</name>
<dbReference type="AlphaFoldDB" id="A0A2H9U267"/>
<evidence type="ECO:0000313" key="3">
    <source>
        <dbReference type="EMBL" id="PJG58125.1"/>
    </source>
</evidence>
<dbReference type="OrthoDB" id="5298508at2"/>
<keyword evidence="1" id="KW-0547">Nucleotide-binding</keyword>
<protein>
    <recommendedName>
        <fullName evidence="1">Cyclic diguanosine monophosphate-binding protein</fullName>
        <shortName evidence="1">c-di-GMP-binding protein</shortName>
    </recommendedName>
    <alternativeName>
        <fullName evidence="1">Pilz domain-containing protein</fullName>
    </alternativeName>
</protein>
<dbReference type="Proteomes" id="UP000235861">
    <property type="component" value="Unassembled WGS sequence"/>
</dbReference>
<keyword evidence="4" id="KW-1185">Reference proteome</keyword>
<dbReference type="Pfam" id="PF07238">
    <property type="entry name" value="PilZ"/>
    <property type="match status" value="1"/>
</dbReference>
<dbReference type="RefSeq" id="WP_100294717.1">
    <property type="nucleotide sequence ID" value="NZ_PGGC01000131.1"/>
</dbReference>
<dbReference type="GO" id="GO:0035438">
    <property type="term" value="F:cyclic-di-GMP binding"/>
    <property type="evidence" value="ECO:0007669"/>
    <property type="project" value="InterPro"/>
</dbReference>
<comment type="caution">
    <text evidence="3">The sequence shown here is derived from an EMBL/GenBank/DDBJ whole genome shotgun (WGS) entry which is preliminary data.</text>
</comment>
<dbReference type="InterPro" id="IPR009875">
    <property type="entry name" value="PilZ_domain"/>
</dbReference>
<reference evidence="3 4" key="1">
    <citation type="submission" date="2017-11" db="EMBL/GenBank/DDBJ databases">
        <title>Draft genome sequence of environmental isolate Aeromonas cavernicola sp. nov. MDC 2508.</title>
        <authorList>
            <person name="Colston S.M."/>
            <person name="Navarro A."/>
            <person name="Martinez-Murcia A.J."/>
            <person name="Graf J."/>
        </authorList>
    </citation>
    <scope>NUCLEOTIDE SEQUENCE [LARGE SCALE GENOMIC DNA]</scope>
    <source>
        <strain evidence="3 4">MDC 2508</strain>
    </source>
</reference>
<comment type="function">
    <text evidence="1">Binds the second messenger bis-(3'-5') cyclic dimeric guanosine monophosphate (c-di-GMP). Can bind two c-di-GMP molecules per monomer. May play a role in bacterial second-messenger regulated processes. Binding to c-di-GMP induces a conformational change of the C- and N-termini resulting in the exposure of a highly negative surface on one side of the protein to a possible effector protein.</text>
</comment>
<evidence type="ECO:0000313" key="4">
    <source>
        <dbReference type="Proteomes" id="UP000235861"/>
    </source>
</evidence>
<sequence>MSERRRFARVLYLVEAELKQDTKVWHTQLIDISLQGALLNKPNDWQLSDNKDFLLSFCLGDSDIKISMQVELTHEVSQKLGFHCHHIDIDSATHLKRMIELNIGDEELLHRELNQLLLEHTEHS</sequence>
<gene>
    <name evidence="3" type="ORF">CUC53_13960</name>
</gene>
<evidence type="ECO:0000259" key="2">
    <source>
        <dbReference type="Pfam" id="PF07238"/>
    </source>
</evidence>
<evidence type="ECO:0000256" key="1">
    <source>
        <dbReference type="PIRNR" id="PIRNR028141"/>
    </source>
</evidence>
<dbReference type="EMBL" id="PGGC01000131">
    <property type="protein sequence ID" value="PJG58125.1"/>
    <property type="molecule type" value="Genomic_DNA"/>
</dbReference>
<dbReference type="PIRSF" id="PIRSF028141">
    <property type="entry name" value="C-di-GMP_BP_PA4608"/>
    <property type="match status" value="1"/>
</dbReference>
<proteinExistence type="predicted"/>
<feature type="domain" description="PilZ" evidence="2">
    <location>
        <begin position="3"/>
        <end position="100"/>
    </location>
</feature>
<dbReference type="InterPro" id="IPR027021">
    <property type="entry name" value="C-di-GMP_BP_PA4608"/>
</dbReference>
<accession>A0A2H9U267</accession>
<organism evidence="3 4">
    <name type="scientific">Aeromonas cavernicola</name>
    <dbReference type="NCBI Taxonomy" id="1006623"/>
    <lineage>
        <taxon>Bacteria</taxon>
        <taxon>Pseudomonadati</taxon>
        <taxon>Pseudomonadota</taxon>
        <taxon>Gammaproteobacteria</taxon>
        <taxon>Aeromonadales</taxon>
        <taxon>Aeromonadaceae</taxon>
        <taxon>Aeromonas</taxon>
    </lineage>
</organism>
<comment type="subunit">
    <text evidence="1">Monomer in both c-di-GMP-bound and free forms.</text>
</comment>
<keyword evidence="1" id="KW-0973">c-di-GMP</keyword>